<dbReference type="InterPro" id="IPR000477">
    <property type="entry name" value="RT_dom"/>
</dbReference>
<keyword evidence="3" id="KW-1185">Reference proteome</keyword>
<accession>A0ABR1CZW0</accession>
<comment type="caution">
    <text evidence="2">The sequence shown here is derived from an EMBL/GenBank/DDBJ whole genome shotgun (WGS) entry which is preliminary data.</text>
</comment>
<evidence type="ECO:0000313" key="2">
    <source>
        <dbReference type="EMBL" id="KAK6743472.1"/>
    </source>
</evidence>
<sequence>MNQRTTAAVRRQAEYTTPSEVVTGVRQGAVTGAFLFNFAIDDIMQRTVDQCPAEIVLAPSGCPLADIEYADDAAIFAESTTKLQYVSNLVSKLAAASGYS</sequence>
<name>A0ABR1CZW0_NECAM</name>
<gene>
    <name evidence="2" type="primary">Necator_chrIII.g11389</name>
    <name evidence="2" type="ORF">RB195_010624</name>
</gene>
<dbReference type="Pfam" id="PF00078">
    <property type="entry name" value="RVT_1"/>
    <property type="match status" value="1"/>
</dbReference>
<evidence type="ECO:0000259" key="1">
    <source>
        <dbReference type="Pfam" id="PF00078"/>
    </source>
</evidence>
<feature type="domain" description="Reverse transcriptase" evidence="1">
    <location>
        <begin position="17"/>
        <end position="99"/>
    </location>
</feature>
<proteinExistence type="predicted"/>
<dbReference type="EMBL" id="JAVFWL010000003">
    <property type="protein sequence ID" value="KAK6743472.1"/>
    <property type="molecule type" value="Genomic_DNA"/>
</dbReference>
<dbReference type="Proteomes" id="UP001303046">
    <property type="component" value="Unassembled WGS sequence"/>
</dbReference>
<protein>
    <recommendedName>
        <fullName evidence="1">Reverse transcriptase domain-containing protein</fullName>
    </recommendedName>
</protein>
<evidence type="ECO:0000313" key="3">
    <source>
        <dbReference type="Proteomes" id="UP001303046"/>
    </source>
</evidence>
<reference evidence="2 3" key="1">
    <citation type="submission" date="2023-08" db="EMBL/GenBank/DDBJ databases">
        <title>A Necator americanus chromosomal reference genome.</title>
        <authorList>
            <person name="Ilik V."/>
            <person name="Petrzelkova K.J."/>
            <person name="Pardy F."/>
            <person name="Fuh T."/>
            <person name="Niatou-Singa F.S."/>
            <person name="Gouil Q."/>
            <person name="Baker L."/>
            <person name="Ritchie M.E."/>
            <person name="Jex A.R."/>
            <person name="Gazzola D."/>
            <person name="Li H."/>
            <person name="Toshio Fujiwara R."/>
            <person name="Zhan B."/>
            <person name="Aroian R.V."/>
            <person name="Pafco B."/>
            <person name="Schwarz E.M."/>
        </authorList>
    </citation>
    <scope>NUCLEOTIDE SEQUENCE [LARGE SCALE GENOMIC DNA]</scope>
    <source>
        <strain evidence="2 3">Aroian</strain>
        <tissue evidence="2">Whole animal</tissue>
    </source>
</reference>
<organism evidence="2 3">
    <name type="scientific">Necator americanus</name>
    <name type="common">Human hookworm</name>
    <dbReference type="NCBI Taxonomy" id="51031"/>
    <lineage>
        <taxon>Eukaryota</taxon>
        <taxon>Metazoa</taxon>
        <taxon>Ecdysozoa</taxon>
        <taxon>Nematoda</taxon>
        <taxon>Chromadorea</taxon>
        <taxon>Rhabditida</taxon>
        <taxon>Rhabditina</taxon>
        <taxon>Rhabditomorpha</taxon>
        <taxon>Strongyloidea</taxon>
        <taxon>Ancylostomatidae</taxon>
        <taxon>Bunostominae</taxon>
        <taxon>Necator</taxon>
    </lineage>
</organism>